<dbReference type="Gene3D" id="3.40.50.1110">
    <property type="entry name" value="SGNH hydrolase"/>
    <property type="match status" value="1"/>
</dbReference>
<dbReference type="Proteomes" id="UP000254968">
    <property type="component" value="Unassembled WGS sequence"/>
</dbReference>
<name>A0A378JRH2_9GAMM</name>
<dbReference type="EC" id="3.-.-.-" evidence="3"/>
<evidence type="ECO:0000256" key="2">
    <source>
        <dbReference type="SAM" id="Phobius"/>
    </source>
</evidence>
<protein>
    <submittedName>
        <fullName evidence="3">Phospholipase/lecithinase/hemolysin</fullName>
        <ecNumber evidence="3">3.-.-.-</ecNumber>
    </submittedName>
</protein>
<dbReference type="OrthoDB" id="5659842at2"/>
<proteinExistence type="predicted"/>
<sequence length="562" mass="63329">MIPPEKIKISHWVVMGDSLSDIGCTARRYLLGIIPLASFCILTKSPNGRFTDGFTWSEYFISSILYDSELTQPRVSPLLSRAIEFKPNLDKMIPEAEKISPLINSNNHNSITISTQFDDYPYLNYQGYEDFARIYAEGGTTSKDYTGRPSKSISRFFSRIILKNLNSLRKDLYHWDQSRNITPIQKSQTMIIEWTGANDLTTVNLIPTQKEAQQAVQARIKNIKKLIEQGYRHFVLFDLPDLSLTPRFQYKSKEDRAQAHACSEFFNTTLAKACQDLSEIYPYCSIGLHDVNKLLIKVFENPKFYGFEKSLRKESYTARKSPKPADSYIFWDDVHPSDHMHRLIANDFRQKIQSKYCFVSPAIIDKKTIEDPITVSEEQLLSSFQKKYLAKLNKDRHKFGLFRRSKIEPDKASLSEIFYHGLFGEGYRTCQTLKSLRWIDDKGNINLNSLALKKAWLQANSLAATKPSFFLSILNHPVTQLAAIFLLIGGVIALTIASFGLAGVIAGMSGIALGASVISGTGSILCGGAMLRSSFFNKEKVIANNGLNSTNLSTSYLGLAVS</sequence>
<keyword evidence="2" id="KW-0812">Transmembrane</keyword>
<dbReference type="GO" id="GO:0016788">
    <property type="term" value="F:hydrolase activity, acting on ester bonds"/>
    <property type="evidence" value="ECO:0007669"/>
    <property type="project" value="InterPro"/>
</dbReference>
<dbReference type="AlphaFoldDB" id="A0A378JRH2"/>
<evidence type="ECO:0000313" key="4">
    <source>
        <dbReference type="Proteomes" id="UP000254968"/>
    </source>
</evidence>
<accession>A0A378JRH2</accession>
<keyword evidence="2" id="KW-0472">Membrane</keyword>
<dbReference type="InterPro" id="IPR051058">
    <property type="entry name" value="GDSL_Est/Lipase"/>
</dbReference>
<keyword evidence="4" id="KW-1185">Reference proteome</keyword>
<dbReference type="Pfam" id="PF00657">
    <property type="entry name" value="Lipase_GDSL"/>
    <property type="match status" value="1"/>
</dbReference>
<dbReference type="InterPro" id="IPR001087">
    <property type="entry name" value="GDSL"/>
</dbReference>
<dbReference type="InterPro" id="IPR036514">
    <property type="entry name" value="SGNH_hydro_sf"/>
</dbReference>
<feature type="transmembrane region" description="Helical" evidence="2">
    <location>
        <begin position="481"/>
        <end position="505"/>
    </location>
</feature>
<keyword evidence="1 3" id="KW-0378">Hydrolase</keyword>
<keyword evidence="2" id="KW-1133">Transmembrane helix</keyword>
<evidence type="ECO:0000256" key="1">
    <source>
        <dbReference type="ARBA" id="ARBA00022801"/>
    </source>
</evidence>
<dbReference type="SUPFAM" id="SSF52266">
    <property type="entry name" value="SGNH hydrolase"/>
    <property type="match status" value="1"/>
</dbReference>
<dbReference type="EMBL" id="UGNV01000006">
    <property type="protein sequence ID" value="STX55791.1"/>
    <property type="molecule type" value="Genomic_DNA"/>
</dbReference>
<dbReference type="PANTHER" id="PTHR45648:SF22">
    <property type="entry name" value="GDSL LIPASE_ACYLHYDROLASE FAMILY PROTEIN (AFU_ORTHOLOGUE AFUA_4G14700)"/>
    <property type="match status" value="1"/>
</dbReference>
<feature type="transmembrane region" description="Helical" evidence="2">
    <location>
        <begin position="511"/>
        <end position="531"/>
    </location>
</feature>
<dbReference type="PANTHER" id="PTHR45648">
    <property type="entry name" value="GDSL LIPASE/ACYLHYDROLASE FAMILY PROTEIN (AFU_ORTHOLOGUE AFUA_4G14700)"/>
    <property type="match status" value="1"/>
</dbReference>
<organism evidence="3 4">
    <name type="scientific">Legionella beliardensis</name>
    <dbReference type="NCBI Taxonomy" id="91822"/>
    <lineage>
        <taxon>Bacteria</taxon>
        <taxon>Pseudomonadati</taxon>
        <taxon>Pseudomonadota</taxon>
        <taxon>Gammaproteobacteria</taxon>
        <taxon>Legionellales</taxon>
        <taxon>Legionellaceae</taxon>
        <taxon>Legionella</taxon>
    </lineage>
</organism>
<reference evidence="3 4" key="1">
    <citation type="submission" date="2018-06" db="EMBL/GenBank/DDBJ databases">
        <authorList>
            <consortium name="Pathogen Informatics"/>
            <person name="Doyle S."/>
        </authorList>
    </citation>
    <scope>NUCLEOTIDE SEQUENCE [LARGE SCALE GENOMIC DNA]</scope>
    <source>
        <strain evidence="3 4">NCTC13315</strain>
    </source>
</reference>
<dbReference type="RefSeq" id="WP_115304393.1">
    <property type="nucleotide sequence ID" value="NZ_CAAAHO010000016.1"/>
</dbReference>
<gene>
    <name evidence="3" type="primary">sseJ</name>
    <name evidence="3" type="ORF">NCTC13315_03161</name>
</gene>
<evidence type="ECO:0000313" key="3">
    <source>
        <dbReference type="EMBL" id="STX55791.1"/>
    </source>
</evidence>
<dbReference type="CDD" id="cd01846">
    <property type="entry name" value="fatty_acyltransferase_like"/>
    <property type="match status" value="1"/>
</dbReference>